<accession>A0A0J6SMW4</accession>
<sequence>MTRRDAEPQTHRPPGELLDLNRSGGGSPDAVARLALHYRAWTDKGIELLVALRTELSRIAEECGRAVPGVSRAVEVFSDRGPLDDVT</sequence>
<proteinExistence type="predicted"/>
<dbReference type="AlphaFoldDB" id="A0A0J6SMW4"/>
<gene>
    <name evidence="2" type="ORF">VQ02_15300</name>
</gene>
<evidence type="ECO:0000313" key="2">
    <source>
        <dbReference type="EMBL" id="KMO36540.1"/>
    </source>
</evidence>
<dbReference type="RefSeq" id="WP_048445052.1">
    <property type="nucleotide sequence ID" value="NZ_LABY01000098.1"/>
</dbReference>
<organism evidence="2 3">
    <name type="scientific">Methylobacterium variabile</name>
    <dbReference type="NCBI Taxonomy" id="298794"/>
    <lineage>
        <taxon>Bacteria</taxon>
        <taxon>Pseudomonadati</taxon>
        <taxon>Pseudomonadota</taxon>
        <taxon>Alphaproteobacteria</taxon>
        <taxon>Hyphomicrobiales</taxon>
        <taxon>Methylobacteriaceae</taxon>
        <taxon>Methylobacterium</taxon>
    </lineage>
</organism>
<evidence type="ECO:0000256" key="1">
    <source>
        <dbReference type="SAM" id="MobiDB-lite"/>
    </source>
</evidence>
<reference evidence="2 3" key="1">
    <citation type="submission" date="2015-03" db="EMBL/GenBank/DDBJ databases">
        <title>Genome sequencing of Methylobacterium variabile DSM 16961.</title>
        <authorList>
            <person name="Chaudhry V."/>
            <person name="Patil P.B."/>
        </authorList>
    </citation>
    <scope>NUCLEOTIDE SEQUENCE [LARGE SCALE GENOMIC DNA]</scope>
    <source>
        <strain evidence="2 3">DSM 16961</strain>
    </source>
</reference>
<keyword evidence="3" id="KW-1185">Reference proteome</keyword>
<dbReference type="EMBL" id="LABY01000098">
    <property type="protein sequence ID" value="KMO36540.1"/>
    <property type="molecule type" value="Genomic_DNA"/>
</dbReference>
<feature type="region of interest" description="Disordered" evidence="1">
    <location>
        <begin position="1"/>
        <end position="24"/>
    </location>
</feature>
<evidence type="ECO:0000313" key="3">
    <source>
        <dbReference type="Proteomes" id="UP000035955"/>
    </source>
</evidence>
<protein>
    <submittedName>
        <fullName evidence="2">Uncharacterized protein</fullName>
    </submittedName>
</protein>
<comment type="caution">
    <text evidence="2">The sequence shown here is derived from an EMBL/GenBank/DDBJ whole genome shotgun (WGS) entry which is preliminary data.</text>
</comment>
<dbReference type="Proteomes" id="UP000035955">
    <property type="component" value="Unassembled WGS sequence"/>
</dbReference>
<dbReference type="PATRIC" id="fig|298794.3.peg.7981"/>
<feature type="compositionally biased region" description="Basic and acidic residues" evidence="1">
    <location>
        <begin position="1"/>
        <end position="14"/>
    </location>
</feature>
<name>A0A0J6SMW4_9HYPH</name>